<dbReference type="WBParaSite" id="ACRNAN_Path_1360.g5339.t1">
    <property type="protein sequence ID" value="ACRNAN_Path_1360.g5339.t1"/>
    <property type="gene ID" value="ACRNAN_Path_1360.g5339"/>
</dbReference>
<sequence length="163" mass="18858">MSFKYKNVIYIFLDLLLKATRNKIPKITKGIYIQVALFIIFYMGSSFVYCVENINMYKNFEDNGTIRDSAFFRNLIFGKKALFGLDIVIMMWGALISIVALSFFLFMNNALIVAYKQFDRGLKKKLEDGDIREVDMLLDVENQITDFLKAFLYFNNTASGLLA</sequence>
<evidence type="ECO:0000256" key="1">
    <source>
        <dbReference type="SAM" id="Phobius"/>
    </source>
</evidence>
<proteinExistence type="predicted"/>
<keyword evidence="1" id="KW-1133">Transmembrane helix</keyword>
<dbReference type="AlphaFoldDB" id="A0A914BZK0"/>
<dbReference type="Proteomes" id="UP000887540">
    <property type="component" value="Unplaced"/>
</dbReference>
<reference evidence="3" key="1">
    <citation type="submission" date="2022-11" db="UniProtKB">
        <authorList>
            <consortium name="WormBaseParasite"/>
        </authorList>
    </citation>
    <scope>IDENTIFICATION</scope>
</reference>
<feature type="transmembrane region" description="Helical" evidence="1">
    <location>
        <begin position="31"/>
        <end position="49"/>
    </location>
</feature>
<keyword evidence="1" id="KW-0812">Transmembrane</keyword>
<organism evidence="2 3">
    <name type="scientific">Acrobeloides nanus</name>
    <dbReference type="NCBI Taxonomy" id="290746"/>
    <lineage>
        <taxon>Eukaryota</taxon>
        <taxon>Metazoa</taxon>
        <taxon>Ecdysozoa</taxon>
        <taxon>Nematoda</taxon>
        <taxon>Chromadorea</taxon>
        <taxon>Rhabditida</taxon>
        <taxon>Tylenchina</taxon>
        <taxon>Cephalobomorpha</taxon>
        <taxon>Cephaloboidea</taxon>
        <taxon>Cephalobidae</taxon>
        <taxon>Acrobeloides</taxon>
    </lineage>
</organism>
<feature type="transmembrane region" description="Helical" evidence="1">
    <location>
        <begin position="89"/>
        <end position="115"/>
    </location>
</feature>
<evidence type="ECO:0000313" key="2">
    <source>
        <dbReference type="Proteomes" id="UP000887540"/>
    </source>
</evidence>
<keyword evidence="2" id="KW-1185">Reference proteome</keyword>
<name>A0A914BZK0_9BILA</name>
<keyword evidence="1" id="KW-0472">Membrane</keyword>
<evidence type="ECO:0000313" key="3">
    <source>
        <dbReference type="WBParaSite" id="ACRNAN_Path_1360.g5339.t1"/>
    </source>
</evidence>
<accession>A0A914BZK0</accession>
<protein>
    <submittedName>
        <fullName evidence="3">Uncharacterized protein</fullName>
    </submittedName>
</protein>